<dbReference type="CDD" id="cd16926">
    <property type="entry name" value="HATPase_MutL-MLH-PMS-like"/>
    <property type="match status" value="1"/>
</dbReference>
<dbReference type="HAMAP" id="MF_00149">
    <property type="entry name" value="DNA_mis_repair"/>
    <property type="match status" value="1"/>
</dbReference>
<dbReference type="AlphaFoldDB" id="A0A3R6JLT9"/>
<dbReference type="Pfam" id="PF01119">
    <property type="entry name" value="DNA_mis_repair"/>
    <property type="match status" value="1"/>
</dbReference>
<dbReference type="NCBIfam" id="TIGR00585">
    <property type="entry name" value="mutl"/>
    <property type="match status" value="1"/>
</dbReference>
<dbReference type="Pfam" id="PF08676">
    <property type="entry name" value="MutL_C"/>
    <property type="match status" value="1"/>
</dbReference>
<dbReference type="CDD" id="cd00782">
    <property type="entry name" value="MutL_Trans"/>
    <property type="match status" value="1"/>
</dbReference>
<evidence type="ECO:0000313" key="10">
    <source>
        <dbReference type="EMBL" id="MTV01154.1"/>
    </source>
</evidence>
<dbReference type="InterPro" id="IPR014762">
    <property type="entry name" value="DNA_mismatch_repair_CS"/>
</dbReference>
<dbReference type="GO" id="GO:0006298">
    <property type="term" value="P:mismatch repair"/>
    <property type="evidence" value="ECO:0007669"/>
    <property type="project" value="UniProtKB-UniRule"/>
</dbReference>
<dbReference type="Gene3D" id="3.30.1540.20">
    <property type="entry name" value="MutL, C-terminal domain, dimerisation subdomain"/>
    <property type="match status" value="1"/>
</dbReference>
<dbReference type="InterPro" id="IPR037198">
    <property type="entry name" value="MutL_C_sf"/>
</dbReference>
<dbReference type="FunFam" id="3.30.565.10:FF:000003">
    <property type="entry name" value="DNA mismatch repair endonuclease MutL"/>
    <property type="match status" value="1"/>
</dbReference>
<dbReference type="InterPro" id="IPR036890">
    <property type="entry name" value="HATPase_C_sf"/>
</dbReference>
<keyword evidence="9" id="KW-0255">Endonuclease</keyword>
<dbReference type="SUPFAM" id="SSF55874">
    <property type="entry name" value="ATPase domain of HSP90 chaperone/DNA topoisomerase II/histidine kinase"/>
    <property type="match status" value="1"/>
</dbReference>
<organism evidence="9 12">
    <name type="scientific">Parabacteroides merdae</name>
    <dbReference type="NCBI Taxonomy" id="46503"/>
    <lineage>
        <taxon>Bacteria</taxon>
        <taxon>Pseudomonadati</taxon>
        <taxon>Bacteroidota</taxon>
        <taxon>Bacteroidia</taxon>
        <taxon>Bacteroidales</taxon>
        <taxon>Tannerellaceae</taxon>
        <taxon>Parabacteroides</taxon>
    </lineage>
</organism>
<dbReference type="Proteomes" id="UP000434916">
    <property type="component" value="Unassembled WGS sequence"/>
</dbReference>
<dbReference type="InterPro" id="IPR014790">
    <property type="entry name" value="MutL_C"/>
</dbReference>
<keyword evidence="9" id="KW-0378">Hydrolase</keyword>
<dbReference type="InterPro" id="IPR020568">
    <property type="entry name" value="Ribosomal_Su5_D2-typ_SF"/>
</dbReference>
<keyword evidence="11" id="KW-1185">Reference proteome</keyword>
<evidence type="ECO:0000256" key="4">
    <source>
        <dbReference type="ARBA" id="ARBA00023204"/>
    </source>
</evidence>
<dbReference type="InterPro" id="IPR042120">
    <property type="entry name" value="MutL_C_dimsub"/>
</dbReference>
<dbReference type="GO" id="GO:0005524">
    <property type="term" value="F:ATP binding"/>
    <property type="evidence" value="ECO:0007669"/>
    <property type="project" value="InterPro"/>
</dbReference>
<dbReference type="GO" id="GO:0004519">
    <property type="term" value="F:endonuclease activity"/>
    <property type="evidence" value="ECO:0007669"/>
    <property type="project" value="UniProtKB-KW"/>
</dbReference>
<dbReference type="Proteomes" id="UP000448908">
    <property type="component" value="Unassembled WGS sequence"/>
</dbReference>
<dbReference type="GO" id="GO:0140664">
    <property type="term" value="F:ATP-dependent DNA damage sensor activity"/>
    <property type="evidence" value="ECO:0007669"/>
    <property type="project" value="InterPro"/>
</dbReference>
<dbReference type="EMBL" id="WNDA01000008">
    <property type="protein sequence ID" value="MTU68836.1"/>
    <property type="molecule type" value="Genomic_DNA"/>
</dbReference>
<dbReference type="Gene3D" id="3.30.230.10">
    <property type="match status" value="1"/>
</dbReference>
<evidence type="ECO:0000259" key="7">
    <source>
        <dbReference type="SMART" id="SM01340"/>
    </source>
</evidence>
<gene>
    <name evidence="5 9" type="primary">mutL</name>
    <name evidence="8" type="ORF">GMD82_04485</name>
    <name evidence="9" type="ORF">GMD92_07035</name>
    <name evidence="10" type="ORF">GME02_05640</name>
</gene>
<dbReference type="SMART" id="SM00853">
    <property type="entry name" value="MutL_C"/>
    <property type="match status" value="1"/>
</dbReference>
<proteinExistence type="inferred from homology"/>
<dbReference type="SUPFAM" id="SSF54211">
    <property type="entry name" value="Ribosomal protein S5 domain 2-like"/>
    <property type="match status" value="1"/>
</dbReference>
<feature type="domain" description="MutL C-terminal dimerisation" evidence="6">
    <location>
        <begin position="438"/>
        <end position="580"/>
    </location>
</feature>
<evidence type="ECO:0000259" key="6">
    <source>
        <dbReference type="SMART" id="SM00853"/>
    </source>
</evidence>
<dbReference type="EMBL" id="WNDD01000005">
    <property type="protein sequence ID" value="MTV01154.1"/>
    <property type="molecule type" value="Genomic_DNA"/>
</dbReference>
<comment type="similarity">
    <text evidence="1 5">Belongs to the DNA mismatch repair MutL/HexB family.</text>
</comment>
<evidence type="ECO:0000256" key="1">
    <source>
        <dbReference type="ARBA" id="ARBA00006082"/>
    </source>
</evidence>
<evidence type="ECO:0000256" key="3">
    <source>
        <dbReference type="ARBA" id="ARBA00022763"/>
    </source>
</evidence>
<dbReference type="SUPFAM" id="SSF118116">
    <property type="entry name" value="DNA mismatch repair protein MutL"/>
    <property type="match status" value="1"/>
</dbReference>
<dbReference type="SMART" id="SM01340">
    <property type="entry name" value="DNA_mis_repair"/>
    <property type="match status" value="1"/>
</dbReference>
<dbReference type="PROSITE" id="PS00058">
    <property type="entry name" value="DNA_MISMATCH_REPAIR_1"/>
    <property type="match status" value="1"/>
</dbReference>
<keyword evidence="4 5" id="KW-0234">DNA repair</keyword>
<dbReference type="GO" id="GO:0032300">
    <property type="term" value="C:mismatch repair complex"/>
    <property type="evidence" value="ECO:0007669"/>
    <property type="project" value="InterPro"/>
</dbReference>
<sequence length="621" mass="68777">MSDIIHLLPDSIANQIAAGEVIQRPASVVKELVENAVDAGAGHIQVNIKDAGRTLVQVIDDGKGMSETDARMAFERHATSKISTADDLFSLHTMGFRGEALASIVAVSQVELRTRLKGAELGTHLVFSGSELESVEPDACTEGSIFSVKNLFFNVPARRKFLKSNETEFRNIINEFERIALVNSQVALSLYHNDTEIFNLPESGLRQRIVNVYGKTLNQKLLSVDAQSSLVTISGFVGRPDSAKKRGALQYFFVNGRFMKHPYFHKAVMQAYEQLIPAGEQPNYFIYFTLDPATIDVNIHPTKTEIKFENEQPIWQILMAATREALAKSSAIPTIDFDVEDAIDIPVYNPVKEAAPYKAPCVQVNSGYNPFETSSYKKPEFDWSKLYNDFEGDRNAIRQGAELTGSFLAPDLSEPAIEADEVVVQDTSGSLFNDVSNPCYQYKGKYIITSLKSGLALIDQHRAHVRILFDQYITNIRQQRGASQQVLFPEIVEFTAGEATVLPTLLEDMRFIGFDLTNLGNNSYAINGLPAGVENLDPVSLIRNMVDRVIDTGCEVHEEICDSLALSLAKAAAIRPGKILSGEEMDNLLASLFSCQESNLTPDGKTIISKLTDEELEKRFK</sequence>
<evidence type="ECO:0000313" key="11">
    <source>
        <dbReference type="Proteomes" id="UP000434916"/>
    </source>
</evidence>
<name>A0A3R6JLT9_9BACT</name>
<dbReference type="Pfam" id="PF13589">
    <property type="entry name" value="HATPase_c_3"/>
    <property type="match status" value="1"/>
</dbReference>
<reference evidence="11 12" key="1">
    <citation type="journal article" date="2019" name="Nat. Med.">
        <title>A library of human gut bacterial isolates paired with longitudinal multiomics data enables mechanistic microbiome research.</title>
        <authorList>
            <person name="Poyet M."/>
            <person name="Groussin M."/>
            <person name="Gibbons S.M."/>
            <person name="Avila-Pacheco J."/>
            <person name="Jiang X."/>
            <person name="Kearney S.M."/>
            <person name="Perrotta A.R."/>
            <person name="Berdy B."/>
            <person name="Zhao S."/>
            <person name="Lieberman T.D."/>
            <person name="Swanson P.K."/>
            <person name="Smith M."/>
            <person name="Roesemann S."/>
            <person name="Alexander J.E."/>
            <person name="Rich S.A."/>
            <person name="Livny J."/>
            <person name="Vlamakis H."/>
            <person name="Clish C."/>
            <person name="Bullock K."/>
            <person name="Deik A."/>
            <person name="Scott J."/>
            <person name="Pierce K.A."/>
            <person name="Xavier R.J."/>
            <person name="Alm E.J."/>
        </authorList>
    </citation>
    <scope>NUCLEOTIDE SEQUENCE [LARGE SCALE GENOMIC DNA]</scope>
    <source>
        <strain evidence="10 13">BIOML-A11</strain>
        <strain evidence="9 12">BIOML-A16</strain>
        <strain evidence="8 11">BIOML-A29</strain>
    </source>
</reference>
<dbReference type="GO" id="GO:0030983">
    <property type="term" value="F:mismatched DNA binding"/>
    <property type="evidence" value="ECO:0007669"/>
    <property type="project" value="InterPro"/>
</dbReference>
<dbReference type="Proteomes" id="UP000482671">
    <property type="component" value="Unassembled WGS sequence"/>
</dbReference>
<evidence type="ECO:0000313" key="8">
    <source>
        <dbReference type="EMBL" id="MTU38772.1"/>
    </source>
</evidence>
<dbReference type="PANTHER" id="PTHR10073">
    <property type="entry name" value="DNA MISMATCH REPAIR PROTEIN MLH, PMS, MUTL"/>
    <property type="match status" value="1"/>
</dbReference>
<evidence type="ECO:0000256" key="2">
    <source>
        <dbReference type="ARBA" id="ARBA00021975"/>
    </source>
</evidence>
<evidence type="ECO:0000313" key="13">
    <source>
        <dbReference type="Proteomes" id="UP000482671"/>
    </source>
</evidence>
<dbReference type="InterPro" id="IPR014721">
    <property type="entry name" value="Ribsml_uS5_D2-typ_fold_subgr"/>
</dbReference>
<feature type="domain" description="DNA mismatch repair protein S5" evidence="7">
    <location>
        <begin position="209"/>
        <end position="327"/>
    </location>
</feature>
<comment type="function">
    <text evidence="5">This protein is involved in the repair of mismatches in DNA. It is required for dam-dependent methyl-directed DNA mismatch repair. May act as a 'molecular matchmaker', a protein that promotes the formation of a stable complex between two or more DNA-binding proteins in an ATP-dependent manner without itself being part of a final effector complex.</text>
</comment>
<protein>
    <recommendedName>
        <fullName evidence="2 5">DNA mismatch repair protein MutL</fullName>
    </recommendedName>
</protein>
<dbReference type="Gene3D" id="3.30.1370.100">
    <property type="entry name" value="MutL, C-terminal domain, regulatory subdomain"/>
    <property type="match status" value="1"/>
</dbReference>
<comment type="caution">
    <text evidence="9">The sequence shown here is derived from an EMBL/GenBank/DDBJ whole genome shotgun (WGS) entry which is preliminary data.</text>
</comment>
<dbReference type="InterPro" id="IPR013507">
    <property type="entry name" value="DNA_mismatch_S5_2-like"/>
</dbReference>
<dbReference type="InterPro" id="IPR038973">
    <property type="entry name" value="MutL/Mlh/Pms-like"/>
</dbReference>
<dbReference type="InterPro" id="IPR020667">
    <property type="entry name" value="DNA_mismatch_repair_MutL"/>
</dbReference>
<keyword evidence="3 5" id="KW-0227">DNA damage</keyword>
<dbReference type="InterPro" id="IPR042121">
    <property type="entry name" value="MutL_C_regsub"/>
</dbReference>
<evidence type="ECO:0000313" key="9">
    <source>
        <dbReference type="EMBL" id="MTU68836.1"/>
    </source>
</evidence>
<evidence type="ECO:0000313" key="12">
    <source>
        <dbReference type="Proteomes" id="UP000448908"/>
    </source>
</evidence>
<evidence type="ECO:0000256" key="5">
    <source>
        <dbReference type="HAMAP-Rule" id="MF_00149"/>
    </source>
</evidence>
<dbReference type="PANTHER" id="PTHR10073:SF12">
    <property type="entry name" value="DNA MISMATCH REPAIR PROTEIN MLH1"/>
    <property type="match status" value="1"/>
</dbReference>
<dbReference type="EMBL" id="WNCN01000005">
    <property type="protein sequence ID" value="MTU38772.1"/>
    <property type="molecule type" value="Genomic_DNA"/>
</dbReference>
<dbReference type="InterPro" id="IPR002099">
    <property type="entry name" value="MutL/Mlh/PMS"/>
</dbReference>
<dbReference type="RefSeq" id="WP_005651346.1">
    <property type="nucleotide sequence ID" value="NZ_DAWECW010000086.1"/>
</dbReference>
<keyword evidence="9" id="KW-0540">Nuclease</keyword>
<dbReference type="Gene3D" id="3.30.565.10">
    <property type="entry name" value="Histidine kinase-like ATPase, C-terminal domain"/>
    <property type="match status" value="1"/>
</dbReference>
<dbReference type="GO" id="GO:0016887">
    <property type="term" value="F:ATP hydrolysis activity"/>
    <property type="evidence" value="ECO:0007669"/>
    <property type="project" value="InterPro"/>
</dbReference>
<accession>A0A3R6JLT9</accession>